<dbReference type="GO" id="GO:0006189">
    <property type="term" value="P:'de novo' IMP biosynthetic process"/>
    <property type="evidence" value="ECO:0007669"/>
    <property type="project" value="UniProtKB-UniPathway"/>
</dbReference>
<keyword evidence="1 2" id="KW-0658">Purine biosynthesis</keyword>
<name>A0A2U2BAZ8_9BACT</name>
<comment type="caution">
    <text evidence="5">The sequence shown here is derived from an EMBL/GenBank/DDBJ whole genome shotgun (WGS) entry which is preliminary data.</text>
</comment>
<dbReference type="OrthoDB" id="157789at2"/>
<dbReference type="PANTHER" id="PTHR23046">
    <property type="entry name" value="PHOSPHORIBOSYLAMINOIMIDAZOLE CARBOXYLASE CATALYTIC SUBUNIT"/>
    <property type="match status" value="1"/>
</dbReference>
<dbReference type="AlphaFoldDB" id="A0A2U2BAZ8"/>
<keyword evidence="6" id="KW-1185">Reference proteome</keyword>
<comment type="catalytic activity">
    <reaction evidence="2">
        <text>5-carboxyamino-1-(5-phospho-D-ribosyl)imidazole + H(+) = 5-amino-1-(5-phospho-D-ribosyl)imidazole-4-carboxylate</text>
        <dbReference type="Rhea" id="RHEA:13193"/>
        <dbReference type="ChEBI" id="CHEBI:15378"/>
        <dbReference type="ChEBI" id="CHEBI:58730"/>
        <dbReference type="ChEBI" id="CHEBI:77657"/>
        <dbReference type="EC" id="5.4.99.18"/>
    </reaction>
</comment>
<evidence type="ECO:0000259" key="4">
    <source>
        <dbReference type="SMART" id="SM01001"/>
    </source>
</evidence>
<gene>
    <name evidence="5" type="primary">purE</name>
    <name evidence="5" type="ORF">DDZ16_07640</name>
</gene>
<evidence type="ECO:0000256" key="1">
    <source>
        <dbReference type="ARBA" id="ARBA00022755"/>
    </source>
</evidence>
<dbReference type="InterPro" id="IPR024694">
    <property type="entry name" value="PurE_prokaryotes"/>
</dbReference>
<organism evidence="5 6">
    <name type="scientific">Marinilabilia rubra</name>
    <dbReference type="NCBI Taxonomy" id="2162893"/>
    <lineage>
        <taxon>Bacteria</taxon>
        <taxon>Pseudomonadati</taxon>
        <taxon>Bacteroidota</taxon>
        <taxon>Bacteroidia</taxon>
        <taxon>Marinilabiliales</taxon>
        <taxon>Marinilabiliaceae</taxon>
        <taxon>Marinilabilia</taxon>
    </lineage>
</organism>
<evidence type="ECO:0000256" key="2">
    <source>
        <dbReference type="PIRNR" id="PIRNR001338"/>
    </source>
</evidence>
<feature type="binding site" evidence="3">
    <location>
        <position position="10"/>
    </location>
    <ligand>
        <name>substrate</name>
    </ligand>
</feature>
<reference evidence="5 6" key="1">
    <citation type="submission" date="2018-05" db="EMBL/GenBank/DDBJ databases">
        <title>Marinilabilia rubrum sp. nov., isolated from saltern sediment.</title>
        <authorList>
            <person name="Zhang R."/>
        </authorList>
    </citation>
    <scope>NUCLEOTIDE SEQUENCE [LARGE SCALE GENOMIC DNA]</scope>
    <source>
        <strain evidence="5 6">WTE16</strain>
    </source>
</reference>
<dbReference type="UniPathway" id="UPA00074">
    <property type="reaction ID" value="UER00943"/>
</dbReference>
<dbReference type="EC" id="5.4.99.18" evidence="2"/>
<dbReference type="SUPFAM" id="SSF52255">
    <property type="entry name" value="N5-CAIR mutase (phosphoribosylaminoimidazole carboxylase, PurE)"/>
    <property type="match status" value="1"/>
</dbReference>
<dbReference type="Proteomes" id="UP000244956">
    <property type="component" value="Unassembled WGS sequence"/>
</dbReference>
<dbReference type="RefSeq" id="WP_109263836.1">
    <property type="nucleotide sequence ID" value="NZ_QEWP01000004.1"/>
</dbReference>
<comment type="function">
    <text evidence="2">Catalyzes the conversion of N5-carboxyaminoimidazole ribonucleotide (N5-CAIR) to 4-carboxy-5-aminoimidazole ribonucleotide (CAIR).</text>
</comment>
<dbReference type="GO" id="GO:0034023">
    <property type="term" value="F:5-(carboxyamino)imidazole ribonucleotide mutase activity"/>
    <property type="evidence" value="ECO:0007669"/>
    <property type="project" value="UniProtKB-EC"/>
</dbReference>
<dbReference type="InterPro" id="IPR000031">
    <property type="entry name" value="PurE_dom"/>
</dbReference>
<dbReference type="Pfam" id="PF00731">
    <property type="entry name" value="AIRC"/>
    <property type="match status" value="1"/>
</dbReference>
<feature type="binding site" evidence="3">
    <location>
        <position position="40"/>
    </location>
    <ligand>
        <name>substrate</name>
    </ligand>
</feature>
<dbReference type="PANTHER" id="PTHR23046:SF2">
    <property type="entry name" value="PHOSPHORIBOSYLAMINOIMIDAZOLE CARBOXYLASE"/>
    <property type="match status" value="1"/>
</dbReference>
<comment type="pathway">
    <text evidence="2">Purine metabolism; IMP biosynthesis via de novo pathway; 5-amino-1-(5-phospho-D-ribosyl)imidazole-4-carboxylate from 5-amino-1-(5-phospho-D-ribosyl)imidazole (N5-CAIR route): step 2/2.</text>
</comment>
<evidence type="ECO:0000313" key="6">
    <source>
        <dbReference type="Proteomes" id="UP000244956"/>
    </source>
</evidence>
<feature type="binding site" evidence="3">
    <location>
        <position position="13"/>
    </location>
    <ligand>
        <name>substrate</name>
    </ligand>
</feature>
<feature type="domain" description="PurE" evidence="4">
    <location>
        <begin position="2"/>
        <end position="147"/>
    </location>
</feature>
<dbReference type="NCBIfam" id="TIGR01162">
    <property type="entry name" value="purE"/>
    <property type="match status" value="1"/>
</dbReference>
<keyword evidence="2" id="KW-0413">Isomerase</keyword>
<dbReference type="EMBL" id="QEWP01000004">
    <property type="protein sequence ID" value="PWE00213.1"/>
    <property type="molecule type" value="Genomic_DNA"/>
</dbReference>
<dbReference type="Gene3D" id="3.40.50.1970">
    <property type="match status" value="1"/>
</dbReference>
<accession>A0A2U2BAZ8</accession>
<proteinExistence type="inferred from homology"/>
<evidence type="ECO:0000313" key="5">
    <source>
        <dbReference type="EMBL" id="PWE00213.1"/>
    </source>
</evidence>
<sequence>MSKVIIIMGSKADLDWAQKISDGLKNFDVESELKVASAHKVPLECYNIIKEEEKNNPVFITIAGMSNALSGFSDAQTHCPVIACPPSSSSFGGADIYSSLRMPSGVAPLVILSPTNAALAAAKILGISNEKVQKKVVEFQEKQRQKLKEDNASLT</sequence>
<evidence type="ECO:0000256" key="3">
    <source>
        <dbReference type="PIRSR" id="PIRSR001338-1"/>
    </source>
</evidence>
<dbReference type="SMART" id="SM01001">
    <property type="entry name" value="AIRC"/>
    <property type="match status" value="1"/>
</dbReference>
<comment type="similarity">
    <text evidence="2">Belongs to the AIR carboxylase family.</text>
</comment>
<dbReference type="PIRSF" id="PIRSF001338">
    <property type="entry name" value="AIR_carboxylase"/>
    <property type="match status" value="1"/>
</dbReference>
<protein>
    <recommendedName>
        <fullName evidence="2">N5-carboxyaminoimidazole ribonucleotide mutase</fullName>
        <shortName evidence="2">N5-CAIR mutase</shortName>
        <ecNumber evidence="2">5.4.99.18</ecNumber>
    </recommendedName>
</protein>